<evidence type="ECO:0000313" key="5">
    <source>
        <dbReference type="Proteomes" id="UP000822142"/>
    </source>
</evidence>
<comment type="function">
    <text evidence="3">Required for maturation of urease via the functional incorporation of the urease nickel metallocenter.</text>
</comment>
<proteinExistence type="inferred from homology"/>
<gene>
    <name evidence="3" type="primary">ureD</name>
    <name evidence="4" type="ORF">G5A70_09185</name>
</gene>
<evidence type="ECO:0000256" key="2">
    <source>
        <dbReference type="ARBA" id="ARBA00023186"/>
    </source>
</evidence>
<dbReference type="PANTHER" id="PTHR33643">
    <property type="entry name" value="UREASE ACCESSORY PROTEIN D"/>
    <property type="match status" value="1"/>
</dbReference>
<accession>A0ABX2IBA6</accession>
<dbReference type="PANTHER" id="PTHR33643:SF1">
    <property type="entry name" value="UREASE ACCESSORY PROTEIN D"/>
    <property type="match status" value="1"/>
</dbReference>
<dbReference type="Proteomes" id="UP000822142">
    <property type="component" value="Unassembled WGS sequence"/>
</dbReference>
<dbReference type="EMBL" id="JAAITA010000010">
    <property type="protein sequence ID" value="NSJ86333.1"/>
    <property type="molecule type" value="Genomic_DNA"/>
</dbReference>
<keyword evidence="3" id="KW-0963">Cytoplasm</keyword>
<evidence type="ECO:0000256" key="1">
    <source>
        <dbReference type="ARBA" id="ARBA00007177"/>
    </source>
</evidence>
<keyword evidence="5" id="KW-1185">Reference proteome</keyword>
<organism evidence="4 5">
    <name type="scientific">Blautia hansenii</name>
    <name type="common">Ruminococcus hansenii</name>
    <dbReference type="NCBI Taxonomy" id="1322"/>
    <lineage>
        <taxon>Bacteria</taxon>
        <taxon>Bacillati</taxon>
        <taxon>Bacillota</taxon>
        <taxon>Clostridia</taxon>
        <taxon>Lachnospirales</taxon>
        <taxon>Lachnospiraceae</taxon>
        <taxon>Blautia</taxon>
    </lineage>
</organism>
<evidence type="ECO:0000256" key="3">
    <source>
        <dbReference type="HAMAP-Rule" id="MF_01384"/>
    </source>
</evidence>
<evidence type="ECO:0000313" key="4">
    <source>
        <dbReference type="EMBL" id="NSJ86333.1"/>
    </source>
</evidence>
<protein>
    <recommendedName>
        <fullName evidence="3">Urease accessory protein UreD</fullName>
    </recommendedName>
</protein>
<comment type="subunit">
    <text evidence="3">UreD, UreF and UreG form a complex that acts as a GTP-hydrolysis-dependent molecular chaperone, activating the urease apoprotein by helping to assemble the nickel containing metallocenter of UreC. The UreE protein probably delivers the nickel.</text>
</comment>
<name>A0ABX2IBA6_BLAHA</name>
<keyword evidence="3" id="KW-0996">Nickel insertion</keyword>
<keyword evidence="2 3" id="KW-0143">Chaperone</keyword>
<comment type="similarity">
    <text evidence="1 3">Belongs to the UreD family.</text>
</comment>
<reference evidence="4 5" key="1">
    <citation type="journal article" date="2020" name="Cell Host Microbe">
        <title>Functional and Genomic Variation between Human-Derived Isolates of Lachnospiraceae Reveals Inter- and Intra-Species Diversity.</title>
        <authorList>
            <person name="Sorbara M.T."/>
            <person name="Littmann E.R."/>
            <person name="Fontana E."/>
            <person name="Moody T.U."/>
            <person name="Kohout C.E."/>
            <person name="Gjonbalaj M."/>
            <person name="Eaton V."/>
            <person name="Seok R."/>
            <person name="Leiner I.M."/>
            <person name="Pamer E.G."/>
        </authorList>
    </citation>
    <scope>NUCLEOTIDE SEQUENCE [LARGE SCALE GENOMIC DNA]</scope>
    <source>
        <strain evidence="4 5">MSK.15.26</strain>
    </source>
</reference>
<comment type="subcellular location">
    <subcellularLocation>
        <location evidence="3">Cytoplasm</location>
    </subcellularLocation>
</comment>
<sequence>MENQFGRTSLCTLRAGEKEGKTVLEQVSFTAPFKIMSPFYESGDFMHVMLLSASAGIMEGDTQEFDIEVKEGGRLRFSAQAYEKIHKMKQGSARRNARIRVAHGGIMDYGSQPVIPFAQSAFRSTLEAELEDESSLFLYQEVLSCGRAARGEKFEYRFYHNLVHVRRQGKLIYRDNCFFEPETMDLPGLGMYEGFSHMGSFLVFGTENTSEKVEKIRELLEEDEKTQGGVTRISDMDLAVRILGNGAQHIEDLFAQIRKIIDI</sequence>
<dbReference type="HAMAP" id="MF_01384">
    <property type="entry name" value="UreD"/>
    <property type="match status" value="1"/>
</dbReference>
<dbReference type="InterPro" id="IPR002669">
    <property type="entry name" value="UreD"/>
</dbReference>
<comment type="caution">
    <text evidence="4">The sequence shown here is derived from an EMBL/GenBank/DDBJ whole genome shotgun (WGS) entry which is preliminary data.</text>
</comment>
<dbReference type="Pfam" id="PF01774">
    <property type="entry name" value="UreD"/>
    <property type="match status" value="1"/>
</dbReference>
<dbReference type="RefSeq" id="WP_173749350.1">
    <property type="nucleotide sequence ID" value="NZ_JAAITA010000010.1"/>
</dbReference>